<reference evidence="3 4" key="1">
    <citation type="journal article" date="2015" name="Genome Biol.">
        <title>Comparative genomics of Steinernema reveals deeply conserved gene regulatory networks.</title>
        <authorList>
            <person name="Dillman A.R."/>
            <person name="Macchietto M."/>
            <person name="Porter C.F."/>
            <person name="Rogers A."/>
            <person name="Williams B."/>
            <person name="Antoshechkin I."/>
            <person name="Lee M.M."/>
            <person name="Goodwin Z."/>
            <person name="Lu X."/>
            <person name="Lewis E.E."/>
            <person name="Goodrich-Blair H."/>
            <person name="Stock S.P."/>
            <person name="Adams B.J."/>
            <person name="Sternberg P.W."/>
            <person name="Mortazavi A."/>
        </authorList>
    </citation>
    <scope>NUCLEOTIDE SEQUENCE [LARGE SCALE GENOMIC DNA]</scope>
    <source>
        <strain evidence="3 4">ALL</strain>
    </source>
</reference>
<accession>A0A4U8USY5</accession>
<dbReference type="Gene3D" id="1.20.120.720">
    <property type="entry name" value="Myosin VI head, motor domain, U50 subdomain"/>
    <property type="match status" value="1"/>
</dbReference>
<dbReference type="STRING" id="34508.A0A4U8USY5"/>
<dbReference type="InterPro" id="IPR001609">
    <property type="entry name" value="Myosin_head_motor_dom-like"/>
</dbReference>
<dbReference type="GO" id="GO:0016459">
    <property type="term" value="C:myosin complex"/>
    <property type="evidence" value="ECO:0007669"/>
    <property type="project" value="InterPro"/>
</dbReference>
<sequence length="681" mass="74997">MCAGYSFHLENKKEFVFVNPFNDLNDTKCRRYDAIQYLLAAALDNRSSTIVFSGDANSGKSYLAEMLVTELSMKFFGMSTALSSAMLITNAFVNVRDSFGKFSSIASTEYSVSVKDSCLSHVSIGMCMTELSPILLGNVKIFEILNFGLVQGEERAKYFLGAVSCEDATVDVRRQMRDIQLAFSVLSISASDVFRVVAACMLLQGVTLVENSPRAVATENIGEIEKAATLLGVSPIRLYLCIVKPFGTSMNKRNCAATAREELANLIKALYQRCVWSVLRRINIMLRHYCSSQAVASSSIVSDGESSTNDSGVGLPTKELNVTVIDCFGATKSSAANFSASLKNTAAEIFAEIRQDGQNSSVICSASASLGEETRVLSTRSHDHSVVSKTCGKASCSRPQTSEFAGSKGSLRKVSNTNRQLSSLFVQGKSLIKRRMGNHRELEFGETDPGAGHSNTLSCAAINLLASNECNSPFVKHLLTSDFDGARENEVSEIAVQIPYASDTARRELSNSFTDQFHAELSKMLSKARKGSVYRVHCVPSNKDQEYSHFSSANLGESLGLLSSKNRKCPEFQARPKSKPIDDSQENATPEQERCHSQPQLPFDRNYTVKDSKKYSFPQRRKVINDYNDATSGYTFRIDDVIRVSGFVSDNESFLVDVDQYRKPSIPAKYTRLSKQFHAHH</sequence>
<gene>
    <name evidence="3" type="ORF">L596_003512</name>
</gene>
<protein>
    <recommendedName>
        <fullName evidence="2">Myosin motor domain-containing protein</fullName>
    </recommendedName>
</protein>
<dbReference type="Proteomes" id="UP000298663">
    <property type="component" value="Chromosome X"/>
</dbReference>
<evidence type="ECO:0000313" key="3">
    <source>
        <dbReference type="EMBL" id="TMS36321.1"/>
    </source>
</evidence>
<evidence type="ECO:0000259" key="2">
    <source>
        <dbReference type="SMART" id="SM00242"/>
    </source>
</evidence>
<organism evidence="3 4">
    <name type="scientific">Steinernema carpocapsae</name>
    <name type="common">Entomopathogenic nematode</name>
    <dbReference type="NCBI Taxonomy" id="34508"/>
    <lineage>
        <taxon>Eukaryota</taxon>
        <taxon>Metazoa</taxon>
        <taxon>Ecdysozoa</taxon>
        <taxon>Nematoda</taxon>
        <taxon>Chromadorea</taxon>
        <taxon>Rhabditida</taxon>
        <taxon>Tylenchina</taxon>
        <taxon>Panagrolaimomorpha</taxon>
        <taxon>Strongyloidoidea</taxon>
        <taxon>Steinernematidae</taxon>
        <taxon>Steinernema</taxon>
    </lineage>
</organism>
<dbReference type="AlphaFoldDB" id="A0A4U8USY5"/>
<feature type="region of interest" description="Disordered" evidence="1">
    <location>
        <begin position="572"/>
        <end position="603"/>
    </location>
</feature>
<dbReference type="EMBL" id="CM016762">
    <property type="protein sequence ID" value="TMS36321.1"/>
    <property type="molecule type" value="Genomic_DNA"/>
</dbReference>
<dbReference type="SUPFAM" id="SSF52540">
    <property type="entry name" value="P-loop containing nucleoside triphosphate hydrolases"/>
    <property type="match status" value="1"/>
</dbReference>
<comment type="caution">
    <text evidence="3">The sequence shown here is derived from an EMBL/GenBank/DDBJ whole genome shotgun (WGS) entry which is preliminary data.</text>
</comment>
<evidence type="ECO:0000313" key="4">
    <source>
        <dbReference type="Proteomes" id="UP000298663"/>
    </source>
</evidence>
<reference evidence="3 4" key="2">
    <citation type="journal article" date="2019" name="G3 (Bethesda)">
        <title>Hybrid Assembly of the Genome of the Entomopathogenic Nematode Steinernema carpocapsae Identifies the X-Chromosome.</title>
        <authorList>
            <person name="Serra L."/>
            <person name="Macchietto M."/>
            <person name="Macias-Munoz A."/>
            <person name="McGill C.J."/>
            <person name="Rodriguez I.M."/>
            <person name="Rodriguez B."/>
            <person name="Murad R."/>
            <person name="Mortazavi A."/>
        </authorList>
    </citation>
    <scope>NUCLEOTIDE SEQUENCE [LARGE SCALE GENOMIC DNA]</scope>
    <source>
        <strain evidence="3 4">ALL</strain>
    </source>
</reference>
<name>A0A4U8USY5_STECR</name>
<dbReference type="GO" id="GO:0005524">
    <property type="term" value="F:ATP binding"/>
    <property type="evidence" value="ECO:0007669"/>
    <property type="project" value="InterPro"/>
</dbReference>
<evidence type="ECO:0000256" key="1">
    <source>
        <dbReference type="SAM" id="MobiDB-lite"/>
    </source>
</evidence>
<dbReference type="EMBL" id="AZBU02000001">
    <property type="protein sequence ID" value="TMS36321.1"/>
    <property type="molecule type" value="Genomic_DNA"/>
</dbReference>
<proteinExistence type="predicted"/>
<dbReference type="SMART" id="SM00242">
    <property type="entry name" value="MYSc"/>
    <property type="match status" value="1"/>
</dbReference>
<dbReference type="GO" id="GO:0003774">
    <property type="term" value="F:cytoskeletal motor activity"/>
    <property type="evidence" value="ECO:0007669"/>
    <property type="project" value="InterPro"/>
</dbReference>
<dbReference type="InterPro" id="IPR027417">
    <property type="entry name" value="P-loop_NTPase"/>
</dbReference>
<feature type="domain" description="Myosin motor" evidence="2">
    <location>
        <begin position="10"/>
        <end position="594"/>
    </location>
</feature>
<keyword evidence="4" id="KW-1185">Reference proteome</keyword>
<dbReference type="OrthoDB" id="5837013at2759"/>